<organism evidence="2 3">
    <name type="scientific">Diplocarpon coronariae</name>
    <dbReference type="NCBI Taxonomy" id="2795749"/>
    <lineage>
        <taxon>Eukaryota</taxon>
        <taxon>Fungi</taxon>
        <taxon>Dikarya</taxon>
        <taxon>Ascomycota</taxon>
        <taxon>Pezizomycotina</taxon>
        <taxon>Leotiomycetes</taxon>
        <taxon>Helotiales</taxon>
        <taxon>Drepanopezizaceae</taxon>
        <taxon>Diplocarpon</taxon>
    </lineage>
</organism>
<evidence type="ECO:0000313" key="2">
    <source>
        <dbReference type="EMBL" id="OWP00912.1"/>
    </source>
</evidence>
<accession>A0A218YZL1</accession>
<name>A0A218YZL1_9HELO</name>
<dbReference type="Proteomes" id="UP000242519">
    <property type="component" value="Unassembled WGS sequence"/>
</dbReference>
<comment type="caution">
    <text evidence="2">The sequence shown here is derived from an EMBL/GenBank/DDBJ whole genome shotgun (WGS) entry which is preliminary data.</text>
</comment>
<dbReference type="InterPro" id="IPR046896">
    <property type="entry name" value="Cup1-like_N"/>
</dbReference>
<dbReference type="InParanoid" id="A0A218YZL1"/>
<feature type="region of interest" description="Disordered" evidence="1">
    <location>
        <begin position="293"/>
        <end position="319"/>
    </location>
</feature>
<sequence length="709" mass="80829">MNIESQLVQLPIPVREPGSCQYEVCPWDSIIPTTNPGNTRSTSHKSLFRRISLPALGFKSVDNTARNRSSSEPGPQLSSRFFIEPTTATFRAQSNTPTRDSRQPRIAHSVISRVRGVKRAIMNRADYLREREDRRAERERLEEEDREVYRYLMAYTTPISLQMPFPESPVPAPDYSRLISRNQSSGNKPNISEFLAMDHLEERVAQSTCNQDTTVSTSVVSAHHISETAEDFDEKFSVNDENLRLQDVRCLSPSLSERSADIPAPAKAVLKADFNSSSASLVQSTVRITELSGEKHVKAKGHPRKISKTSPTAKSPDVDDLSSLKRYTSADLRTIACFPTSTIRAQLKTPYICREQRQRWQKATIMARISGSAEDLKLWKLDAKDYRTLYGKHYHELTRRLSDVILYEDGFALYRSLLEQCVRIPLPTDLPSRGPVNPIKHLIRKKFRQNLHHDSPRLVVPALKTGYTAEKLIHAASTGNRPAVAQIHDLLRLLDAQALAGREACTQPVPRDIKKHKASLRAYPGAAKVVESRPLPLSKISKVRHVPSLTVATWLPFLRFKKRQSPYLSRVLTAKIKQRVKRSQHLEDLADMIEMGEMEDLWDDFVLEQVERERGVDGVMEFVQEGWDEGELWRTESEYSRYVVSQAMERESQRVAVLGNKFMGILEWEKELWADERVQRKRAKNQRNLSTKYAKKAVIEKQQGQGAGR</sequence>
<evidence type="ECO:0000313" key="3">
    <source>
        <dbReference type="Proteomes" id="UP000242519"/>
    </source>
</evidence>
<dbReference type="AlphaFoldDB" id="A0A218YZL1"/>
<dbReference type="STRING" id="503106.A0A218YZL1"/>
<keyword evidence="3" id="KW-1185">Reference proteome</keyword>
<feature type="compositionally biased region" description="Basic residues" evidence="1">
    <location>
        <begin position="297"/>
        <end position="307"/>
    </location>
</feature>
<proteinExistence type="predicted"/>
<dbReference type="EMBL" id="MZNU01000298">
    <property type="protein sequence ID" value="OWP00912.1"/>
    <property type="molecule type" value="Genomic_DNA"/>
</dbReference>
<dbReference type="CDD" id="cd20273">
    <property type="entry name" value="Complex1_LYR_unchar"/>
    <property type="match status" value="1"/>
</dbReference>
<evidence type="ECO:0000256" key="1">
    <source>
        <dbReference type="SAM" id="MobiDB-lite"/>
    </source>
</evidence>
<gene>
    <name evidence="2" type="ORF">B2J93_208</name>
</gene>
<reference evidence="2 3" key="1">
    <citation type="submission" date="2017-04" db="EMBL/GenBank/DDBJ databases">
        <title>Draft genome sequence of Marssonina coronaria NL1: causal agent of apple blotch.</title>
        <authorList>
            <person name="Cheng Q."/>
        </authorList>
    </citation>
    <scope>NUCLEOTIDE SEQUENCE [LARGE SCALE GENOMIC DNA]</scope>
    <source>
        <strain evidence="2 3">NL1</strain>
    </source>
</reference>
<dbReference type="OrthoDB" id="3925971at2759"/>
<protein>
    <submittedName>
        <fullName evidence="2">Uncharacterized protein</fullName>
    </submittedName>
</protein>